<dbReference type="InterPro" id="IPR006315">
    <property type="entry name" value="OM_autotransptr_brl_dom"/>
</dbReference>
<dbReference type="SMART" id="SM00869">
    <property type="entry name" value="Autotransporter"/>
    <property type="match status" value="1"/>
</dbReference>
<dbReference type="GO" id="GO:0019867">
    <property type="term" value="C:outer membrane"/>
    <property type="evidence" value="ECO:0007669"/>
    <property type="project" value="InterPro"/>
</dbReference>
<feature type="chain" id="PRO_5044268773" evidence="1">
    <location>
        <begin position="28"/>
        <end position="801"/>
    </location>
</feature>
<protein>
    <submittedName>
        <fullName evidence="3">Autotransporter domain-containing protein</fullName>
    </submittedName>
</protein>
<comment type="caution">
    <text evidence="3">The sequence shown here is derived from an EMBL/GenBank/DDBJ whole genome shotgun (WGS) entry which is preliminary data.</text>
</comment>
<evidence type="ECO:0000256" key="1">
    <source>
        <dbReference type="SAM" id="SignalP"/>
    </source>
</evidence>
<gene>
    <name evidence="3" type="ORF">F2A38_02880</name>
</gene>
<dbReference type="InterPro" id="IPR036709">
    <property type="entry name" value="Autotransporte_beta_dom_sf"/>
</dbReference>
<feature type="signal peptide" evidence="1">
    <location>
        <begin position="1"/>
        <end position="27"/>
    </location>
</feature>
<name>A0AB34CC68_9PSED</name>
<dbReference type="NCBIfam" id="TIGR01414">
    <property type="entry name" value="autotrans_barl"/>
    <property type="match status" value="1"/>
</dbReference>
<organism evidence="3 4">
    <name type="scientific">Pseudomonas chlororaphis</name>
    <dbReference type="NCBI Taxonomy" id="587753"/>
    <lineage>
        <taxon>Bacteria</taxon>
        <taxon>Pseudomonadati</taxon>
        <taxon>Pseudomonadota</taxon>
        <taxon>Gammaproteobacteria</taxon>
        <taxon>Pseudomonadales</taxon>
        <taxon>Pseudomonadaceae</taxon>
        <taxon>Pseudomonas</taxon>
    </lineage>
</organism>
<dbReference type="Pfam" id="PF03797">
    <property type="entry name" value="Autotransporter"/>
    <property type="match status" value="1"/>
</dbReference>
<sequence length="801" mass="83369">MNTSFLRRSLLALSVAAAVPHASSSMAADLNYDLGGGALNSTLQTFGNVRLSGTSQNTGADFRGGTVQGGFINDGAVNFSSGSTQAGLFFASQASTASTFTGDFINRGSVRIDGLDASATPSGILHSSSQIGGDLINEGNISVAAEGAVGLDIYQATIAGQVLNTGAIAVTGEGAYGVLMFSTSTGIGSNSAISATTIDNRGTITARGRSAKGIEIENAVSNDGVSNGIVNSGTIAADGIGVHVVSFANPSVLFSISQTEGLIEGGIAAIRADQPNTYFYWQGGQVKGDLLGLSGVLASGEVSFDGSTIRAGYVDIDDGRLTLLRPQTTLDGGLDLDSSTAILRLLLDNDTHPTTPILKVTGSTSFGEGSQIELAARSSNFRTGADGTRYTLINTGTWEEPQNANVVSSSALLEVKSFGIEGNDLKALVTTKNPAVVEENIIQADGSQNAANAIKPLSNSLMTRLDENDPVFRAFASASSDAELARLSETLGPDVSRGVIHAATSGQNLVSNVITNRSSSARNGLSSGDVLAEKGVWLQALSSDADQDSRKGVEGYDANSHGIAVGADGQLNADTTLGLAYSYLDSDVKSSTGNKTDVTGHALTLYGDWTHDNFFVDASLMYGWNDNESKRYVAGTRAKGDYDSEIFGVNALAGYSLRLDRHLLLEPQVGARYANVMIDSYREKGSSAALNVASQRYEVGELGIGARLAAAFDLGRGSLEPEARVMAWHDFIADKTNTTSTFVLGGAPFTTSGASPVRDSYETSLGATYRVGAWSLGGSYNYLTKTDFSADTFTAKVRYDF</sequence>
<dbReference type="SUPFAM" id="SSF103515">
    <property type="entry name" value="Autotransporter"/>
    <property type="match status" value="1"/>
</dbReference>
<evidence type="ECO:0000313" key="4">
    <source>
        <dbReference type="Proteomes" id="UP000323924"/>
    </source>
</evidence>
<reference evidence="3 4" key="1">
    <citation type="submission" date="2019-09" db="EMBL/GenBank/DDBJ databases">
        <authorList>
            <person name="Vacheron J."/>
            <person name="Dubost A."/>
            <person name="Prigent-Combaret C."/>
            <person name="Muller D."/>
        </authorList>
    </citation>
    <scope>NUCLEOTIDE SEQUENCE [LARGE SCALE GENOMIC DNA]</scope>
    <source>
        <strain evidence="3 4">JV497</strain>
    </source>
</reference>
<keyword evidence="1" id="KW-0732">Signal</keyword>
<accession>A0AB34CC68</accession>
<dbReference type="RefSeq" id="WP_150048791.1">
    <property type="nucleotide sequence ID" value="NZ_VWPC01000003.1"/>
</dbReference>
<dbReference type="AlphaFoldDB" id="A0AB34CC68"/>
<evidence type="ECO:0000313" key="3">
    <source>
        <dbReference type="EMBL" id="KAA5845215.1"/>
    </source>
</evidence>
<dbReference type="EMBL" id="VWPC01000003">
    <property type="protein sequence ID" value="KAA5845215.1"/>
    <property type="molecule type" value="Genomic_DNA"/>
</dbReference>
<dbReference type="PROSITE" id="PS51208">
    <property type="entry name" value="AUTOTRANSPORTER"/>
    <property type="match status" value="1"/>
</dbReference>
<evidence type="ECO:0000259" key="2">
    <source>
        <dbReference type="PROSITE" id="PS51208"/>
    </source>
</evidence>
<dbReference type="Gene3D" id="2.40.128.130">
    <property type="entry name" value="Autotransporter beta-domain"/>
    <property type="match status" value="1"/>
</dbReference>
<dbReference type="InterPro" id="IPR005546">
    <property type="entry name" value="Autotransporte_beta"/>
</dbReference>
<proteinExistence type="predicted"/>
<feature type="domain" description="Autotransporter" evidence="2">
    <location>
        <begin position="529"/>
        <end position="801"/>
    </location>
</feature>
<dbReference type="Proteomes" id="UP000323924">
    <property type="component" value="Unassembled WGS sequence"/>
</dbReference>